<dbReference type="CDD" id="cd16442">
    <property type="entry name" value="BPL"/>
    <property type="match status" value="1"/>
</dbReference>
<keyword evidence="2 3" id="KW-0092">Biotin</keyword>
<evidence type="ECO:0000313" key="6">
    <source>
        <dbReference type="Proteomes" id="UP000831859"/>
    </source>
</evidence>
<keyword evidence="3" id="KW-0805">Transcription regulation</keyword>
<dbReference type="GO" id="GO:0004077">
    <property type="term" value="F:biotin--[biotin carboxyl-carrier protein] ligase activity"/>
    <property type="evidence" value="ECO:0007669"/>
    <property type="project" value="UniProtKB-EC"/>
</dbReference>
<dbReference type="InterPro" id="IPR036388">
    <property type="entry name" value="WH-like_DNA-bd_sf"/>
</dbReference>
<dbReference type="InterPro" id="IPR030855">
    <property type="entry name" value="Bifunct_BirA"/>
</dbReference>
<dbReference type="Pfam" id="PF03099">
    <property type="entry name" value="BPL_LplA_LipB"/>
    <property type="match status" value="1"/>
</dbReference>
<keyword evidence="6" id="KW-1185">Reference proteome</keyword>
<dbReference type="Gene3D" id="3.30.930.10">
    <property type="entry name" value="Bira Bifunctional Protein, Domain 2"/>
    <property type="match status" value="1"/>
</dbReference>
<evidence type="ECO:0000313" key="5">
    <source>
        <dbReference type="EMBL" id="UQS84579.1"/>
    </source>
</evidence>
<dbReference type="SUPFAM" id="SSF46785">
    <property type="entry name" value="Winged helix' DNA-binding domain"/>
    <property type="match status" value="1"/>
</dbReference>
<dbReference type="Pfam" id="PF02237">
    <property type="entry name" value="BPL_C"/>
    <property type="match status" value="1"/>
</dbReference>
<sequence length="316" mass="35816">MKKDQLLKLFIEHKNEWLSGNELANKLSISRTMIWKLIRTLKSSGHQIESKKNAGYRYLGSNNFDSVLIKEHLKAPFDIKTFNEIDSTNDYAKKIISQNQIDQPLAIVADEQTNGHGRRGREFYSPKDTGIYMSLVLPISDNDIFDGGLLTTMTAVAVVHGLRKSYPNVDFKLKWVNDVYVNQNKVAGILTESVMDVELMHPSAIIIGIGINLNTQDFPSMNRSVGAISEDHVDKNKVVADIINEFYKLYPDYAKGTFMDDYRQLSMLIGHQVEIETYNNSIQGKVVDFDHHGRLILDDGNEQKAIMTGEVVKVNF</sequence>
<keyword evidence="3" id="KW-0238">DNA-binding</keyword>
<dbReference type="Gene3D" id="1.10.10.10">
    <property type="entry name" value="Winged helix-like DNA-binding domain superfamily/Winged helix DNA-binding domain"/>
    <property type="match status" value="1"/>
</dbReference>
<comment type="function">
    <text evidence="3">Acts both as a biotin--[acetyl-CoA-carboxylase] ligase and a repressor.</text>
</comment>
<evidence type="ECO:0000256" key="2">
    <source>
        <dbReference type="ARBA" id="ARBA00023267"/>
    </source>
</evidence>
<dbReference type="HAMAP" id="MF_00978">
    <property type="entry name" value="Bifunct_BirA"/>
    <property type="match status" value="1"/>
</dbReference>
<dbReference type="SUPFAM" id="SSF55681">
    <property type="entry name" value="Class II aaRS and biotin synthetases"/>
    <property type="match status" value="1"/>
</dbReference>
<dbReference type="Proteomes" id="UP000831859">
    <property type="component" value="Chromosome"/>
</dbReference>
<feature type="domain" description="BPL/LPL catalytic" evidence="4">
    <location>
        <begin position="74"/>
        <end position="254"/>
    </location>
</feature>
<dbReference type="Pfam" id="PF08279">
    <property type="entry name" value="HTH_11"/>
    <property type="match status" value="1"/>
</dbReference>
<evidence type="ECO:0000256" key="3">
    <source>
        <dbReference type="HAMAP-Rule" id="MF_00978"/>
    </source>
</evidence>
<protein>
    <recommendedName>
        <fullName evidence="3">Bifunctional ligase/repressor BirA</fullName>
    </recommendedName>
    <alternativeName>
        <fullName evidence="3">Biotin--[acetyl-CoA-carboxylase] ligase</fullName>
        <ecNumber evidence="3">6.3.4.15</ecNumber>
    </alternativeName>
    <alternativeName>
        <fullName evidence="3">Biotin--protein ligase</fullName>
    </alternativeName>
    <alternativeName>
        <fullName evidence="3">Biotin-[acetyl-CoA carboxylase] synthetase</fullName>
    </alternativeName>
</protein>
<dbReference type="RefSeq" id="WP_249510565.1">
    <property type="nucleotide sequence ID" value="NZ_CP093362.1"/>
</dbReference>
<dbReference type="InterPro" id="IPR045864">
    <property type="entry name" value="aa-tRNA-synth_II/BPL/LPL"/>
</dbReference>
<name>A0ABY4PGE5_9LACO</name>
<dbReference type="InterPro" id="IPR004408">
    <property type="entry name" value="Biotin_CoA_COase_ligase"/>
</dbReference>
<keyword evidence="3" id="KW-0804">Transcription</keyword>
<dbReference type="EMBL" id="CP093362">
    <property type="protein sequence ID" value="UQS84579.1"/>
    <property type="molecule type" value="Genomic_DNA"/>
</dbReference>
<feature type="DNA-binding region" description="H-T-H motif" evidence="3">
    <location>
        <begin position="20"/>
        <end position="39"/>
    </location>
</feature>
<comment type="catalytic activity">
    <reaction evidence="3">
        <text>biotin + L-lysyl-[protein] + ATP = N(6)-biotinyl-L-lysyl-[protein] + AMP + diphosphate + H(+)</text>
        <dbReference type="Rhea" id="RHEA:11756"/>
        <dbReference type="Rhea" id="RHEA-COMP:9752"/>
        <dbReference type="Rhea" id="RHEA-COMP:10505"/>
        <dbReference type="ChEBI" id="CHEBI:15378"/>
        <dbReference type="ChEBI" id="CHEBI:29969"/>
        <dbReference type="ChEBI" id="CHEBI:30616"/>
        <dbReference type="ChEBI" id="CHEBI:33019"/>
        <dbReference type="ChEBI" id="CHEBI:57586"/>
        <dbReference type="ChEBI" id="CHEBI:83144"/>
        <dbReference type="ChEBI" id="CHEBI:456215"/>
        <dbReference type="EC" id="6.3.4.15"/>
    </reaction>
</comment>
<dbReference type="InterPro" id="IPR036390">
    <property type="entry name" value="WH_DNA-bd_sf"/>
</dbReference>
<dbReference type="EC" id="6.3.4.15" evidence="3"/>
<organism evidence="5 6">
    <name type="scientific">Apilactobacillus apisilvae</name>
    <dbReference type="NCBI Taxonomy" id="2923364"/>
    <lineage>
        <taxon>Bacteria</taxon>
        <taxon>Bacillati</taxon>
        <taxon>Bacillota</taxon>
        <taxon>Bacilli</taxon>
        <taxon>Lactobacillales</taxon>
        <taxon>Lactobacillaceae</taxon>
        <taxon>Apilactobacillus</taxon>
    </lineage>
</organism>
<feature type="binding site" evidence="3">
    <location>
        <position position="112"/>
    </location>
    <ligand>
        <name>biotin</name>
        <dbReference type="ChEBI" id="CHEBI:57586"/>
    </ligand>
</feature>
<feature type="binding site" evidence="3">
    <location>
        <begin position="87"/>
        <end position="89"/>
    </location>
    <ligand>
        <name>biotin</name>
        <dbReference type="ChEBI" id="CHEBI:57586"/>
    </ligand>
</feature>
<dbReference type="InterPro" id="IPR013196">
    <property type="entry name" value="HTH_11"/>
</dbReference>
<evidence type="ECO:0000256" key="1">
    <source>
        <dbReference type="ARBA" id="ARBA00022598"/>
    </source>
</evidence>
<dbReference type="Gene3D" id="2.30.30.100">
    <property type="match status" value="1"/>
</dbReference>
<keyword evidence="1 3" id="KW-0436">Ligase</keyword>
<keyword evidence="3" id="KW-0678">Repressor</keyword>
<dbReference type="NCBIfam" id="TIGR00121">
    <property type="entry name" value="birA_ligase"/>
    <property type="match status" value="1"/>
</dbReference>
<dbReference type="PANTHER" id="PTHR12835">
    <property type="entry name" value="BIOTIN PROTEIN LIGASE"/>
    <property type="match status" value="1"/>
</dbReference>
<keyword evidence="3" id="KW-0067">ATP-binding</keyword>
<gene>
    <name evidence="3" type="primary">birA</name>
    <name evidence="5" type="ORF">MOO46_04830</name>
</gene>
<dbReference type="PANTHER" id="PTHR12835:SF5">
    <property type="entry name" value="BIOTIN--PROTEIN LIGASE"/>
    <property type="match status" value="1"/>
</dbReference>
<proteinExistence type="inferred from homology"/>
<comment type="similarity">
    <text evidence="3">Belongs to the biotin--protein ligase family.</text>
</comment>
<reference evidence="5 6" key="1">
    <citation type="journal article" date="2022" name="Int. J. Syst. Evol. Microbiol.">
        <title>Apilactobacillus apisilvae sp. nov., Nicolia spurrieriana gen. nov. sp. nov., Bombilactobacillus folatiphilus sp. nov. and Bombilactobacillus thymidiniphilus sp. nov., four new lactic acid bacterial isolates from stingless bees Tetragonula carbonaria and Austroplebeia australis.</title>
        <authorList>
            <person name="Oliphant S.A."/>
            <person name="Watson-Haigh N.S."/>
            <person name="Sumby K.M."/>
            <person name="Gardner J."/>
            <person name="Groom S."/>
            <person name="Jiranek V."/>
        </authorList>
    </citation>
    <scope>NUCLEOTIDE SEQUENCE [LARGE SCALE GENOMIC DNA]</scope>
    <source>
        <strain evidence="5 6">SG5_A10</strain>
    </source>
</reference>
<dbReference type="PROSITE" id="PS51733">
    <property type="entry name" value="BPL_LPL_CATALYTIC"/>
    <property type="match status" value="1"/>
</dbReference>
<dbReference type="InterPro" id="IPR003142">
    <property type="entry name" value="BPL_C"/>
</dbReference>
<keyword evidence="3" id="KW-0547">Nucleotide-binding</keyword>
<accession>A0ABY4PGE5</accession>
<comment type="caution">
    <text evidence="3">Lacks conserved residue(s) required for the propagation of feature annotation.</text>
</comment>
<feature type="binding site" evidence="3">
    <location>
        <position position="185"/>
    </location>
    <ligand>
        <name>biotin</name>
        <dbReference type="ChEBI" id="CHEBI:57586"/>
    </ligand>
</feature>
<dbReference type="InterPro" id="IPR004143">
    <property type="entry name" value="BPL_LPL_catalytic"/>
</dbReference>
<evidence type="ECO:0000259" key="4">
    <source>
        <dbReference type="PROSITE" id="PS51733"/>
    </source>
</evidence>